<feature type="transmembrane region" description="Helical" evidence="1">
    <location>
        <begin position="82"/>
        <end position="103"/>
    </location>
</feature>
<name>A0A6A3NPD3_9STRA</name>
<evidence type="ECO:0000313" key="2">
    <source>
        <dbReference type="EMBL" id="KAE9043492.1"/>
    </source>
</evidence>
<dbReference type="OrthoDB" id="120627at2759"/>
<keyword evidence="1" id="KW-0812">Transmembrane</keyword>
<reference evidence="2 3" key="1">
    <citation type="submission" date="2018-09" db="EMBL/GenBank/DDBJ databases">
        <title>Genomic investigation of the strawberry pathogen Phytophthora fragariae indicates pathogenicity is determined by transcriptional variation in three key races.</title>
        <authorList>
            <person name="Adams T.M."/>
            <person name="Armitage A.D."/>
            <person name="Sobczyk M.K."/>
            <person name="Bates H.J."/>
            <person name="Dunwell J.M."/>
            <person name="Nellist C.F."/>
            <person name="Harrison R.J."/>
        </authorList>
    </citation>
    <scope>NUCLEOTIDE SEQUENCE [LARGE SCALE GENOMIC DNA]</scope>
    <source>
        <strain evidence="2 3">SCRP324</strain>
    </source>
</reference>
<comment type="caution">
    <text evidence="2">The sequence shown here is derived from an EMBL/GenBank/DDBJ whole genome shotgun (WGS) entry which is preliminary data.</text>
</comment>
<gene>
    <name evidence="2" type="ORF">PR002_g3314</name>
</gene>
<evidence type="ECO:0000256" key="1">
    <source>
        <dbReference type="SAM" id="Phobius"/>
    </source>
</evidence>
<keyword evidence="1" id="KW-1133">Transmembrane helix</keyword>
<keyword evidence="1" id="KW-0472">Membrane</keyword>
<protein>
    <submittedName>
        <fullName evidence="2">Uncharacterized protein</fullName>
    </submittedName>
</protein>
<sequence>MADFSDNEDRLLYRLAKAQVDAGHKISWRRVWLDMPFCGKTQRQLQIRLKTLKRTRAGLGLVVAPICDFSSLFTKLSTAYDLPGNTCAVLGFILAAISAAPVVSKPLQ</sequence>
<accession>A0A6A3NPD3</accession>
<proteinExistence type="predicted"/>
<dbReference type="AlphaFoldDB" id="A0A6A3NPD3"/>
<evidence type="ECO:0000313" key="3">
    <source>
        <dbReference type="Proteomes" id="UP000435112"/>
    </source>
</evidence>
<dbReference type="Proteomes" id="UP000435112">
    <property type="component" value="Unassembled WGS sequence"/>
</dbReference>
<dbReference type="EMBL" id="QXFU01000121">
    <property type="protein sequence ID" value="KAE9043492.1"/>
    <property type="molecule type" value="Genomic_DNA"/>
</dbReference>
<organism evidence="2 3">
    <name type="scientific">Phytophthora rubi</name>
    <dbReference type="NCBI Taxonomy" id="129364"/>
    <lineage>
        <taxon>Eukaryota</taxon>
        <taxon>Sar</taxon>
        <taxon>Stramenopiles</taxon>
        <taxon>Oomycota</taxon>
        <taxon>Peronosporomycetes</taxon>
        <taxon>Peronosporales</taxon>
        <taxon>Peronosporaceae</taxon>
        <taxon>Phytophthora</taxon>
    </lineage>
</organism>